<proteinExistence type="predicted"/>
<gene>
    <name evidence="1" type="ORF">PDJAM_G00158860</name>
</gene>
<dbReference type="EMBL" id="CM041000">
    <property type="protein sequence ID" value="MCJ8747899.1"/>
    <property type="molecule type" value="Genomic_DNA"/>
</dbReference>
<evidence type="ECO:0000313" key="2">
    <source>
        <dbReference type="Proteomes" id="UP000830395"/>
    </source>
</evidence>
<comment type="caution">
    <text evidence="1">The sequence shown here is derived from an EMBL/GenBank/DDBJ whole genome shotgun (WGS) entry which is preliminary data.</text>
</comment>
<dbReference type="Proteomes" id="UP000830395">
    <property type="component" value="Chromosome 26"/>
</dbReference>
<feature type="non-terminal residue" evidence="1">
    <location>
        <position position="259"/>
    </location>
</feature>
<name>A0ACC5ZJC8_9TELE</name>
<protein>
    <submittedName>
        <fullName evidence="1">Uncharacterized protein</fullName>
    </submittedName>
</protein>
<organism evidence="1 2">
    <name type="scientific">Pangasius djambal</name>
    <dbReference type="NCBI Taxonomy" id="1691987"/>
    <lineage>
        <taxon>Eukaryota</taxon>
        <taxon>Metazoa</taxon>
        <taxon>Chordata</taxon>
        <taxon>Craniata</taxon>
        <taxon>Vertebrata</taxon>
        <taxon>Euteleostomi</taxon>
        <taxon>Actinopterygii</taxon>
        <taxon>Neopterygii</taxon>
        <taxon>Teleostei</taxon>
        <taxon>Ostariophysi</taxon>
        <taxon>Siluriformes</taxon>
        <taxon>Pangasiidae</taxon>
        <taxon>Pangasius</taxon>
    </lineage>
</organism>
<evidence type="ECO:0000313" key="1">
    <source>
        <dbReference type="EMBL" id="MCJ8747899.1"/>
    </source>
</evidence>
<keyword evidence="2" id="KW-1185">Reference proteome</keyword>
<feature type="non-terminal residue" evidence="1">
    <location>
        <position position="1"/>
    </location>
</feature>
<reference evidence="1" key="1">
    <citation type="submission" date="2020-02" db="EMBL/GenBank/DDBJ databases">
        <title>Genome sequencing of the panga catfish, Pangasius djambal.</title>
        <authorList>
            <person name="Wen M."/>
            <person name="Zahm M."/>
            <person name="Roques C."/>
            <person name="Cabau C."/>
            <person name="Klopp C."/>
            <person name="Donnadieu C."/>
            <person name="Jouanno E."/>
            <person name="Avarre J.-C."/>
            <person name="Campet M."/>
            <person name="Ha T."/>
            <person name="Dugue R."/>
            <person name="Lampietro C."/>
            <person name="Louis A."/>
            <person name="Herpin A."/>
            <person name="Echchiki A."/>
            <person name="Berthelot C."/>
            <person name="Parey E."/>
            <person name="Roest-Crollius H."/>
            <person name="Braasch I."/>
            <person name="Postlethwait J.H."/>
            <person name="Bobe J."/>
            <person name="Montfort J."/>
            <person name="Bouchez O."/>
            <person name="Begum T."/>
            <person name="Schartl M."/>
            <person name="Gustiano R."/>
            <person name="Guiguen Y."/>
        </authorList>
    </citation>
    <scope>NUCLEOTIDE SEQUENCE</scope>
    <source>
        <strain evidence="1">Pdj_M5554</strain>
    </source>
</reference>
<accession>A0ACC5ZJC8</accession>
<sequence>IVVDLVDSATADSSPASSFTVSSTSFISPGAFLDPQVSMKQVQGQYPFSLKSERSSLTHSSVLRFQTSLEGPNFQEGRRASDTSLPQGLWAFHEHLSKNVHTTGQFGLNKFSMQYAWPQIPNTEHANKPPTQSWEHLNGQTERLQHHQWTSNICCHHPHLLQKPSPHPPPTAAIQNHSGCPAHRLTSLSTSGYRKFHHNPSSLLHTPQSLLCPRQDPPSHSSCLPATYMCSTSSCSSSNMVDSTALLLEAHLQIKPSSR</sequence>